<dbReference type="SUPFAM" id="SSF47473">
    <property type="entry name" value="EF-hand"/>
    <property type="match status" value="1"/>
</dbReference>
<feature type="domain" description="EF-hand" evidence="3">
    <location>
        <begin position="84"/>
        <end position="112"/>
    </location>
</feature>
<dbReference type="Proteomes" id="UP000237000">
    <property type="component" value="Unassembled WGS sequence"/>
</dbReference>
<evidence type="ECO:0000313" key="5">
    <source>
        <dbReference type="Proteomes" id="UP000237000"/>
    </source>
</evidence>
<dbReference type="InParanoid" id="A0A2P5F8S7"/>
<dbReference type="CDD" id="cd00051">
    <property type="entry name" value="EFh"/>
    <property type="match status" value="1"/>
</dbReference>
<dbReference type="AlphaFoldDB" id="A0A2P5F8S7"/>
<keyword evidence="5" id="KW-1185">Reference proteome</keyword>
<name>A0A2P5F8S7_TREOI</name>
<sequence length="118" mass="13314">MDFPLVINTKNTGCSVVNNEKKRSKPQPVEETRKGVPPVTYTEALLKDLFKSSDANGDGRLSRKELKKAFASLGSFAPGWRAFRALSRADKNRDGYIDEHELDYLVKYAAKRGYTMKL</sequence>
<dbReference type="SMART" id="SM00054">
    <property type="entry name" value="EFh"/>
    <property type="match status" value="2"/>
</dbReference>
<evidence type="ECO:0000256" key="1">
    <source>
        <dbReference type="ARBA" id="ARBA00022837"/>
    </source>
</evidence>
<keyword evidence="1" id="KW-0106">Calcium</keyword>
<dbReference type="PROSITE" id="PS00018">
    <property type="entry name" value="EF_HAND_1"/>
    <property type="match status" value="2"/>
</dbReference>
<evidence type="ECO:0000259" key="3">
    <source>
        <dbReference type="PROSITE" id="PS50222"/>
    </source>
</evidence>
<dbReference type="InterPro" id="IPR011992">
    <property type="entry name" value="EF-hand-dom_pair"/>
</dbReference>
<gene>
    <name evidence="4" type="ORF">TorRG33x02_099120</name>
</gene>
<evidence type="ECO:0000313" key="4">
    <source>
        <dbReference type="EMBL" id="PON94174.1"/>
    </source>
</evidence>
<dbReference type="Pfam" id="PF13202">
    <property type="entry name" value="EF-hand_5"/>
    <property type="match status" value="1"/>
</dbReference>
<dbReference type="EMBL" id="JXTC01000053">
    <property type="protein sequence ID" value="PON94174.1"/>
    <property type="molecule type" value="Genomic_DNA"/>
</dbReference>
<dbReference type="InterPro" id="IPR002048">
    <property type="entry name" value="EF_hand_dom"/>
</dbReference>
<evidence type="ECO:0000256" key="2">
    <source>
        <dbReference type="SAM" id="MobiDB-lite"/>
    </source>
</evidence>
<dbReference type="GO" id="GO:0005509">
    <property type="term" value="F:calcium ion binding"/>
    <property type="evidence" value="ECO:0007669"/>
    <property type="project" value="InterPro"/>
</dbReference>
<protein>
    <submittedName>
        <fullName evidence="4">Parvalbumin</fullName>
    </submittedName>
</protein>
<comment type="caution">
    <text evidence="4">The sequence shown here is derived from an EMBL/GenBank/DDBJ whole genome shotgun (WGS) entry which is preliminary data.</text>
</comment>
<dbReference type="Pfam" id="PF13405">
    <property type="entry name" value="EF-hand_6"/>
    <property type="match status" value="1"/>
</dbReference>
<dbReference type="OrthoDB" id="26525at2759"/>
<accession>A0A2P5F8S7</accession>
<organism evidence="4 5">
    <name type="scientific">Trema orientale</name>
    <name type="common">Charcoal tree</name>
    <name type="synonym">Celtis orientalis</name>
    <dbReference type="NCBI Taxonomy" id="63057"/>
    <lineage>
        <taxon>Eukaryota</taxon>
        <taxon>Viridiplantae</taxon>
        <taxon>Streptophyta</taxon>
        <taxon>Embryophyta</taxon>
        <taxon>Tracheophyta</taxon>
        <taxon>Spermatophyta</taxon>
        <taxon>Magnoliopsida</taxon>
        <taxon>eudicotyledons</taxon>
        <taxon>Gunneridae</taxon>
        <taxon>Pentapetalae</taxon>
        <taxon>rosids</taxon>
        <taxon>fabids</taxon>
        <taxon>Rosales</taxon>
        <taxon>Cannabaceae</taxon>
        <taxon>Trema</taxon>
    </lineage>
</organism>
<reference evidence="5" key="1">
    <citation type="submission" date="2016-06" db="EMBL/GenBank/DDBJ databases">
        <title>Parallel loss of symbiosis genes in relatives of nitrogen-fixing non-legume Parasponia.</title>
        <authorList>
            <person name="Van Velzen R."/>
            <person name="Holmer R."/>
            <person name="Bu F."/>
            <person name="Rutten L."/>
            <person name="Van Zeijl A."/>
            <person name="Liu W."/>
            <person name="Santuari L."/>
            <person name="Cao Q."/>
            <person name="Sharma T."/>
            <person name="Shen D."/>
            <person name="Roswanjaya Y."/>
            <person name="Wardhani T."/>
            <person name="Kalhor M.S."/>
            <person name="Jansen J."/>
            <person name="Van den Hoogen J."/>
            <person name="Gungor B."/>
            <person name="Hartog M."/>
            <person name="Hontelez J."/>
            <person name="Verver J."/>
            <person name="Yang W.-C."/>
            <person name="Schijlen E."/>
            <person name="Repin R."/>
            <person name="Schilthuizen M."/>
            <person name="Schranz E."/>
            <person name="Heidstra R."/>
            <person name="Miyata K."/>
            <person name="Fedorova E."/>
            <person name="Kohlen W."/>
            <person name="Bisseling T."/>
            <person name="Smit S."/>
            <person name="Geurts R."/>
        </authorList>
    </citation>
    <scope>NUCLEOTIDE SEQUENCE [LARGE SCALE GENOMIC DNA]</scope>
    <source>
        <strain evidence="5">cv. RG33-2</strain>
    </source>
</reference>
<dbReference type="Gene3D" id="1.10.238.10">
    <property type="entry name" value="EF-hand"/>
    <property type="match status" value="1"/>
</dbReference>
<dbReference type="InterPro" id="IPR018247">
    <property type="entry name" value="EF_Hand_1_Ca_BS"/>
</dbReference>
<feature type="domain" description="EF-hand" evidence="3">
    <location>
        <begin position="41"/>
        <end position="76"/>
    </location>
</feature>
<dbReference type="STRING" id="63057.A0A2P5F8S7"/>
<proteinExistence type="predicted"/>
<dbReference type="PROSITE" id="PS50222">
    <property type="entry name" value="EF_HAND_2"/>
    <property type="match status" value="2"/>
</dbReference>
<feature type="region of interest" description="Disordered" evidence="2">
    <location>
        <begin position="17"/>
        <end position="36"/>
    </location>
</feature>